<protein>
    <submittedName>
        <fullName evidence="2">Uncharacterized protein</fullName>
    </submittedName>
</protein>
<gene>
    <name evidence="2" type="ORF">CEXT_654961</name>
</gene>
<proteinExistence type="predicted"/>
<dbReference type="Proteomes" id="UP001054945">
    <property type="component" value="Unassembled WGS sequence"/>
</dbReference>
<comment type="caution">
    <text evidence="2">The sequence shown here is derived from an EMBL/GenBank/DDBJ whole genome shotgun (WGS) entry which is preliminary data.</text>
</comment>
<evidence type="ECO:0000313" key="3">
    <source>
        <dbReference type="Proteomes" id="UP001054945"/>
    </source>
</evidence>
<dbReference type="AlphaFoldDB" id="A0AAV4QK76"/>
<dbReference type="EMBL" id="BPLR01006419">
    <property type="protein sequence ID" value="GIY09709.1"/>
    <property type="molecule type" value="Genomic_DNA"/>
</dbReference>
<accession>A0AAV4QK76</accession>
<feature type="region of interest" description="Disordered" evidence="1">
    <location>
        <begin position="1"/>
        <end position="42"/>
    </location>
</feature>
<name>A0AAV4QK76_CAEEX</name>
<organism evidence="2 3">
    <name type="scientific">Caerostris extrusa</name>
    <name type="common">Bark spider</name>
    <name type="synonym">Caerostris bankana</name>
    <dbReference type="NCBI Taxonomy" id="172846"/>
    <lineage>
        <taxon>Eukaryota</taxon>
        <taxon>Metazoa</taxon>
        <taxon>Ecdysozoa</taxon>
        <taxon>Arthropoda</taxon>
        <taxon>Chelicerata</taxon>
        <taxon>Arachnida</taxon>
        <taxon>Araneae</taxon>
        <taxon>Araneomorphae</taxon>
        <taxon>Entelegynae</taxon>
        <taxon>Araneoidea</taxon>
        <taxon>Araneidae</taxon>
        <taxon>Caerostris</taxon>
    </lineage>
</organism>
<evidence type="ECO:0000256" key="1">
    <source>
        <dbReference type="SAM" id="MobiDB-lite"/>
    </source>
</evidence>
<evidence type="ECO:0000313" key="2">
    <source>
        <dbReference type="EMBL" id="GIY09709.1"/>
    </source>
</evidence>
<sequence>MEESSQRSHCRARPNTGLRNLNHVGNDCAPEMTPQPTSTPRSFFLDQPAGANLHDFQTMMPLDHIVFILNPENAALKWN</sequence>
<keyword evidence="3" id="KW-1185">Reference proteome</keyword>
<reference evidence="2 3" key="1">
    <citation type="submission" date="2021-06" db="EMBL/GenBank/DDBJ databases">
        <title>Caerostris extrusa draft genome.</title>
        <authorList>
            <person name="Kono N."/>
            <person name="Arakawa K."/>
        </authorList>
    </citation>
    <scope>NUCLEOTIDE SEQUENCE [LARGE SCALE GENOMIC DNA]</scope>
</reference>